<keyword evidence="2" id="KW-1185">Reference proteome</keyword>
<dbReference type="EMBL" id="CP139957">
    <property type="protein sequence ID" value="WPX08216.1"/>
    <property type="molecule type" value="Genomic_DNA"/>
</dbReference>
<evidence type="ECO:0000313" key="2">
    <source>
        <dbReference type="Proteomes" id="UP001322744"/>
    </source>
</evidence>
<organism evidence="1 2">
    <name type="scientific">Anaerocellum danielii</name>
    <dbReference type="NCBI Taxonomy" id="1387557"/>
    <lineage>
        <taxon>Bacteria</taxon>
        <taxon>Bacillati</taxon>
        <taxon>Bacillota</taxon>
        <taxon>Bacillota incertae sedis</taxon>
        <taxon>Caldicellulosiruptorales</taxon>
        <taxon>Caldicellulosiruptoraceae</taxon>
        <taxon>Anaerocellum</taxon>
    </lineage>
</organism>
<name>A0ABZ0TXP4_9FIRM</name>
<protein>
    <submittedName>
        <fullName evidence="1">Uncharacterized protein</fullName>
    </submittedName>
</protein>
<sequence>MKKRWSLIDVAVDIGEFGVKVSRLSNTSGFICSEPECIESAEHKIEYEEPEETIYLCKKHFDYVKANTMEYALLNIIDSPKTVEIPVVINDKKIKVTKLGDISLVFEAEKFLKDTGILEENEILTTDVFLSLLRTQERIAYADVVGSIIFVYYLDETNDEYIITREEWQEIKERLGEFV</sequence>
<proteinExistence type="predicted"/>
<reference evidence="1 2" key="1">
    <citation type="submission" date="2023-12" db="EMBL/GenBank/DDBJ databases">
        <authorList>
            <person name="Manesh M.J.H."/>
            <person name="Bing R.G."/>
            <person name="Willard D.J."/>
            <person name="Kelly R.M."/>
        </authorList>
    </citation>
    <scope>NUCLEOTIDE SEQUENCE [LARGE SCALE GENOMIC DNA]</scope>
    <source>
        <strain evidence="1 2">DSM 8977</strain>
    </source>
</reference>
<accession>A0ABZ0TXP4</accession>
<gene>
    <name evidence="1" type="ORF">SOJ16_002083</name>
</gene>
<evidence type="ECO:0000313" key="1">
    <source>
        <dbReference type="EMBL" id="WPX08216.1"/>
    </source>
</evidence>
<dbReference type="Proteomes" id="UP001322744">
    <property type="component" value="Chromosome"/>
</dbReference>
<dbReference type="RefSeq" id="WP_045175505.1">
    <property type="nucleotide sequence ID" value="NZ_CP139957.1"/>
</dbReference>